<comment type="caution">
    <text evidence="9">The sequence shown here is derived from an EMBL/GenBank/DDBJ whole genome shotgun (WGS) entry which is preliminary data.</text>
</comment>
<gene>
    <name evidence="9" type="ORF">A8806_12911</name>
</gene>
<dbReference type="InterPro" id="IPR045621">
    <property type="entry name" value="BPD_transp_1_N"/>
</dbReference>
<name>A0A2Y9BLA3_9FIRM</name>
<feature type="transmembrane region" description="Helical" evidence="7">
    <location>
        <begin position="12"/>
        <end position="30"/>
    </location>
</feature>
<evidence type="ECO:0000256" key="6">
    <source>
        <dbReference type="ARBA" id="ARBA00023136"/>
    </source>
</evidence>
<dbReference type="SUPFAM" id="SSF161098">
    <property type="entry name" value="MetI-like"/>
    <property type="match status" value="1"/>
</dbReference>
<keyword evidence="6 7" id="KW-0472">Membrane</keyword>
<comment type="subcellular location">
    <subcellularLocation>
        <location evidence="1 7">Cell membrane</location>
        <topology evidence="1 7">Multi-pass membrane protein</topology>
    </subcellularLocation>
</comment>
<evidence type="ECO:0000313" key="10">
    <source>
        <dbReference type="Proteomes" id="UP000245845"/>
    </source>
</evidence>
<dbReference type="GO" id="GO:0055085">
    <property type="term" value="P:transmembrane transport"/>
    <property type="evidence" value="ECO:0007669"/>
    <property type="project" value="InterPro"/>
</dbReference>
<dbReference type="RefSeq" id="WP_109734028.1">
    <property type="nucleotide sequence ID" value="NZ_BAAACK010000017.1"/>
</dbReference>
<evidence type="ECO:0000256" key="3">
    <source>
        <dbReference type="ARBA" id="ARBA00022475"/>
    </source>
</evidence>
<feature type="domain" description="ABC transmembrane type-1" evidence="8">
    <location>
        <begin position="94"/>
        <end position="295"/>
    </location>
</feature>
<dbReference type="GO" id="GO:0005886">
    <property type="term" value="C:plasma membrane"/>
    <property type="evidence" value="ECO:0007669"/>
    <property type="project" value="UniProtKB-SubCell"/>
</dbReference>
<evidence type="ECO:0000256" key="7">
    <source>
        <dbReference type="RuleBase" id="RU363032"/>
    </source>
</evidence>
<feature type="transmembrane region" description="Helical" evidence="7">
    <location>
        <begin position="169"/>
        <end position="188"/>
    </location>
</feature>
<sequence length="306" mass="33629">MAKYILKRCVSIIVTLFLVCTITFIMMKAVPGGPFTTERNLPQNVLEALEKKYHLDDPVWKQYVDYVKGAATFDFGPSFKKDGVMVSDMIAQSFPVSAKLGLVALAIVIILGIPFGIIAALKQNKFPDYLTTVFATLGIAIPTFVLGTLILYVFGSKLGWIPTHGLDSWKSYIGPSISLAGFSLAYVLRLTRSSMLGVCGQDYIRTARAKGLPERKVIFKHALKNALIPVVTYIGPMTAGIMTGSFVTEKIFAIPGMGKFYVEAINNRDYTVIMGTTMFYAAIAAIMILAVDIAYAFLDPRIKFQD</sequence>
<accession>A0A2Y9BLA3</accession>
<evidence type="ECO:0000256" key="4">
    <source>
        <dbReference type="ARBA" id="ARBA00022692"/>
    </source>
</evidence>
<keyword evidence="4 7" id="KW-0812">Transmembrane</keyword>
<dbReference type="EMBL" id="QGDL01000029">
    <property type="protein sequence ID" value="PWJ17070.1"/>
    <property type="molecule type" value="Genomic_DNA"/>
</dbReference>
<keyword evidence="3" id="KW-1003">Cell membrane</keyword>
<dbReference type="AlphaFoldDB" id="A0A2Y9BLA3"/>
<dbReference type="Proteomes" id="UP000245845">
    <property type="component" value="Unassembled WGS sequence"/>
</dbReference>
<dbReference type="CDD" id="cd06261">
    <property type="entry name" value="TM_PBP2"/>
    <property type="match status" value="1"/>
</dbReference>
<dbReference type="Gene3D" id="1.10.3720.10">
    <property type="entry name" value="MetI-like"/>
    <property type="match status" value="1"/>
</dbReference>
<evidence type="ECO:0000313" key="9">
    <source>
        <dbReference type="EMBL" id="PWJ17070.1"/>
    </source>
</evidence>
<comment type="similarity">
    <text evidence="7">Belongs to the binding-protein-dependent transport system permease family.</text>
</comment>
<reference evidence="9 10" key="1">
    <citation type="submission" date="2018-05" db="EMBL/GenBank/DDBJ databases">
        <title>The Hungate 1000. A catalogue of reference genomes from the rumen microbiome.</title>
        <authorList>
            <person name="Kelly W."/>
        </authorList>
    </citation>
    <scope>NUCLEOTIDE SEQUENCE [LARGE SCALE GENOMIC DNA]</scope>
    <source>
        <strain evidence="9 10">NLAE-zl-C242</strain>
    </source>
</reference>
<keyword evidence="2 7" id="KW-0813">Transport</keyword>
<feature type="transmembrane region" description="Helical" evidence="7">
    <location>
        <begin position="278"/>
        <end position="298"/>
    </location>
</feature>
<evidence type="ECO:0000256" key="1">
    <source>
        <dbReference type="ARBA" id="ARBA00004651"/>
    </source>
</evidence>
<feature type="transmembrane region" description="Helical" evidence="7">
    <location>
        <begin position="100"/>
        <end position="121"/>
    </location>
</feature>
<dbReference type="OrthoDB" id="9806409at2"/>
<feature type="transmembrane region" description="Helical" evidence="7">
    <location>
        <begin position="133"/>
        <end position="154"/>
    </location>
</feature>
<dbReference type="Pfam" id="PF00528">
    <property type="entry name" value="BPD_transp_1"/>
    <property type="match status" value="1"/>
</dbReference>
<keyword evidence="10" id="KW-1185">Reference proteome</keyword>
<dbReference type="Pfam" id="PF19300">
    <property type="entry name" value="BPD_transp_1_N"/>
    <property type="match status" value="1"/>
</dbReference>
<dbReference type="InterPro" id="IPR000515">
    <property type="entry name" value="MetI-like"/>
</dbReference>
<dbReference type="PANTHER" id="PTHR30465">
    <property type="entry name" value="INNER MEMBRANE ABC TRANSPORTER"/>
    <property type="match status" value="1"/>
</dbReference>
<keyword evidence="5 7" id="KW-1133">Transmembrane helix</keyword>
<dbReference type="PROSITE" id="PS50928">
    <property type="entry name" value="ABC_TM1"/>
    <property type="match status" value="1"/>
</dbReference>
<dbReference type="PANTHER" id="PTHR30465:SF93">
    <property type="entry name" value="OLIGOPEPTIDE TRANSPORT SYSTEM PERMEASE PROTEIN OPPB"/>
    <property type="match status" value="1"/>
</dbReference>
<protein>
    <submittedName>
        <fullName evidence="9">Oligopeptide transport system permease protein</fullName>
    </submittedName>
</protein>
<feature type="transmembrane region" description="Helical" evidence="7">
    <location>
        <begin position="226"/>
        <end position="247"/>
    </location>
</feature>
<organism evidence="9 10">
    <name type="scientific">Faecalicatena orotica</name>
    <dbReference type="NCBI Taxonomy" id="1544"/>
    <lineage>
        <taxon>Bacteria</taxon>
        <taxon>Bacillati</taxon>
        <taxon>Bacillota</taxon>
        <taxon>Clostridia</taxon>
        <taxon>Lachnospirales</taxon>
        <taxon>Lachnospiraceae</taxon>
        <taxon>Faecalicatena</taxon>
    </lineage>
</organism>
<evidence type="ECO:0000259" key="8">
    <source>
        <dbReference type="PROSITE" id="PS50928"/>
    </source>
</evidence>
<dbReference type="InterPro" id="IPR035906">
    <property type="entry name" value="MetI-like_sf"/>
</dbReference>
<evidence type="ECO:0000256" key="2">
    <source>
        <dbReference type="ARBA" id="ARBA00022448"/>
    </source>
</evidence>
<proteinExistence type="inferred from homology"/>
<evidence type="ECO:0000256" key="5">
    <source>
        <dbReference type="ARBA" id="ARBA00022989"/>
    </source>
</evidence>